<keyword evidence="4" id="KW-0535">Nitrogen fixation</keyword>
<dbReference type="Proteomes" id="UP000250358">
    <property type="component" value="Unassembled WGS sequence"/>
</dbReference>
<feature type="modified residue" description="O-AMP-tyrosine" evidence="8">
    <location>
        <position position="398"/>
    </location>
</feature>
<evidence type="ECO:0000256" key="11">
    <source>
        <dbReference type="RuleBase" id="RU004356"/>
    </source>
</evidence>
<feature type="binding site" evidence="6">
    <location>
        <position position="353"/>
    </location>
    <ligand>
        <name>ATP</name>
        <dbReference type="ChEBI" id="CHEBI:30616"/>
    </ligand>
</feature>
<dbReference type="SUPFAM" id="SSF54368">
    <property type="entry name" value="Glutamine synthetase, N-terminal domain"/>
    <property type="match status" value="1"/>
</dbReference>
<dbReference type="GO" id="GO:0005524">
    <property type="term" value="F:ATP binding"/>
    <property type="evidence" value="ECO:0007669"/>
    <property type="project" value="UniProtKB-KW"/>
</dbReference>
<feature type="binding site" evidence="5">
    <location>
        <position position="322"/>
    </location>
    <ligand>
        <name>L-glutamate</name>
        <dbReference type="ChEBI" id="CHEBI:29985"/>
    </ligand>
</feature>
<dbReference type="InterPro" id="IPR008147">
    <property type="entry name" value="Gln_synt_N"/>
</dbReference>
<evidence type="ECO:0000256" key="8">
    <source>
        <dbReference type="PIRSR" id="PIRSR604809-50"/>
    </source>
</evidence>
<feature type="binding site" evidence="7">
    <location>
        <position position="358"/>
    </location>
    <ligand>
        <name>Mg(2+)</name>
        <dbReference type="ChEBI" id="CHEBI:18420"/>
        <label>1</label>
    </ligand>
</feature>
<dbReference type="Pfam" id="PF00120">
    <property type="entry name" value="Gln-synt_C"/>
    <property type="match status" value="1"/>
</dbReference>
<evidence type="ECO:0000313" key="15">
    <source>
        <dbReference type="Proteomes" id="UP000250358"/>
    </source>
</evidence>
<dbReference type="Gene3D" id="3.30.590.10">
    <property type="entry name" value="Glutamine synthetase/guanido kinase, catalytic domain"/>
    <property type="match status" value="1"/>
</dbReference>
<evidence type="ECO:0000256" key="6">
    <source>
        <dbReference type="PIRSR" id="PIRSR604809-2"/>
    </source>
</evidence>
<feature type="binding site" evidence="5">
    <location>
        <position position="340"/>
    </location>
    <ligand>
        <name>L-glutamate</name>
        <dbReference type="ChEBI" id="CHEBI:29985"/>
    </ligand>
</feature>
<comment type="function">
    <text evidence="1">Catalyzes the ATP-dependent biosynthesis of glutamine from glutamate and ammonia.</text>
</comment>
<dbReference type="InterPro" id="IPR036651">
    <property type="entry name" value="Gln_synt_N_sf"/>
</dbReference>
<dbReference type="PANTHER" id="PTHR43407">
    <property type="entry name" value="GLUTAMINE SYNTHETASE"/>
    <property type="match status" value="1"/>
</dbReference>
<dbReference type="PROSITE" id="PS51986">
    <property type="entry name" value="GS_BETA_GRASP"/>
    <property type="match status" value="1"/>
</dbReference>
<keyword evidence="11 14" id="KW-0436">Ligase</keyword>
<evidence type="ECO:0000256" key="2">
    <source>
        <dbReference type="ARBA" id="ARBA00009897"/>
    </source>
</evidence>
<reference evidence="14 15" key="1">
    <citation type="submission" date="2018-06" db="EMBL/GenBank/DDBJ databases">
        <authorList>
            <consortium name="Pathogen Informatics"/>
            <person name="Doyle S."/>
        </authorList>
    </citation>
    <scope>NUCLEOTIDE SEQUENCE [LARGE SCALE GENOMIC DNA]</scope>
    <source>
        <strain evidence="14 15">NCTC11165</strain>
    </source>
</reference>
<dbReference type="InterPro" id="IPR027303">
    <property type="entry name" value="Gln_synth_gly_rich_site"/>
</dbReference>
<evidence type="ECO:0000256" key="4">
    <source>
        <dbReference type="ARBA" id="ARBA00023231"/>
    </source>
</evidence>
<feature type="binding site" evidence="7">
    <location>
        <position position="270"/>
    </location>
    <ligand>
        <name>Mg(2+)</name>
        <dbReference type="ChEBI" id="CHEBI:18420"/>
        <label>1</label>
    </ligand>
</feature>
<evidence type="ECO:0000259" key="12">
    <source>
        <dbReference type="PROSITE" id="PS51986"/>
    </source>
</evidence>
<feature type="domain" description="GS beta-grasp" evidence="12">
    <location>
        <begin position="14"/>
        <end position="98"/>
    </location>
</feature>
<dbReference type="Gene3D" id="3.10.20.70">
    <property type="entry name" value="Glutamine synthetase, N-terminal domain"/>
    <property type="match status" value="1"/>
</dbReference>
<gene>
    <name evidence="14" type="primary">glnA</name>
    <name evidence="14" type="ORF">NCTC11165_02311</name>
</gene>
<dbReference type="GO" id="GO:0046872">
    <property type="term" value="F:metal ion binding"/>
    <property type="evidence" value="ECO:0007669"/>
    <property type="project" value="UniProtKB-KW"/>
</dbReference>
<feature type="binding site" evidence="7">
    <location>
        <position position="221"/>
    </location>
    <ligand>
        <name>Mg(2+)</name>
        <dbReference type="ChEBI" id="CHEBI:18420"/>
        <label>1</label>
    </ligand>
</feature>
<dbReference type="GO" id="GO:0016020">
    <property type="term" value="C:membrane"/>
    <property type="evidence" value="ECO:0007669"/>
    <property type="project" value="TreeGrafter"/>
</dbReference>
<dbReference type="PROSITE" id="PS00181">
    <property type="entry name" value="GLNA_ATP"/>
    <property type="match status" value="1"/>
</dbReference>
<dbReference type="NCBIfam" id="TIGR00653">
    <property type="entry name" value="GlnA"/>
    <property type="match status" value="1"/>
</dbReference>
<comment type="cofactor">
    <cofactor evidence="7">
        <name>Mg(2+)</name>
        <dbReference type="ChEBI" id="CHEBI:18420"/>
    </cofactor>
    <text evidence="7">Binds 2 Mg(2+) ions per subunit.</text>
</comment>
<dbReference type="GO" id="GO:0005737">
    <property type="term" value="C:cytoplasm"/>
    <property type="evidence" value="ECO:0007669"/>
    <property type="project" value="TreeGrafter"/>
</dbReference>
<dbReference type="InterPro" id="IPR027302">
    <property type="entry name" value="Gln_synth_N_conserv_site"/>
</dbReference>
<evidence type="ECO:0000256" key="5">
    <source>
        <dbReference type="PIRSR" id="PIRSR604809-1"/>
    </source>
</evidence>
<comment type="similarity">
    <text evidence="2 9 10">Belongs to the glutamine synthetase family.</text>
</comment>
<feature type="binding site" evidence="6">
    <location>
        <position position="340"/>
    </location>
    <ligand>
        <name>ATP</name>
        <dbReference type="ChEBI" id="CHEBI:30616"/>
    </ligand>
</feature>
<evidence type="ECO:0000259" key="13">
    <source>
        <dbReference type="PROSITE" id="PS51987"/>
    </source>
</evidence>
<dbReference type="EMBL" id="UAQM01000023">
    <property type="protein sequence ID" value="SPU45986.1"/>
    <property type="molecule type" value="Genomic_DNA"/>
</dbReference>
<dbReference type="SUPFAM" id="SSF55931">
    <property type="entry name" value="Glutamine synthetase/guanido kinase"/>
    <property type="match status" value="1"/>
</dbReference>
<feature type="binding site" evidence="7">
    <location>
        <position position="131"/>
    </location>
    <ligand>
        <name>Mg(2+)</name>
        <dbReference type="ChEBI" id="CHEBI:18420"/>
        <label>1</label>
    </ligand>
</feature>
<dbReference type="InterPro" id="IPR004809">
    <property type="entry name" value="Gln_synth_I"/>
</dbReference>
<dbReference type="PROSITE" id="PS51987">
    <property type="entry name" value="GS_CATALYTIC"/>
    <property type="match status" value="1"/>
</dbReference>
<dbReference type="Pfam" id="PF03951">
    <property type="entry name" value="Gln-synt_N"/>
    <property type="match status" value="1"/>
</dbReference>
<protein>
    <recommendedName>
        <fullName evidence="11">Glutamine synthetase</fullName>
        <ecNumber evidence="11">6.3.1.2</ecNumber>
    </recommendedName>
</protein>
<feature type="binding site" evidence="5">
    <location>
        <position position="328"/>
    </location>
    <ligand>
        <name>L-glutamate</name>
        <dbReference type="ChEBI" id="CHEBI:29985"/>
    </ligand>
</feature>
<evidence type="ECO:0000256" key="10">
    <source>
        <dbReference type="RuleBase" id="RU000384"/>
    </source>
</evidence>
<dbReference type="GO" id="GO:0006542">
    <property type="term" value="P:glutamine biosynthetic process"/>
    <property type="evidence" value="ECO:0007669"/>
    <property type="project" value="InterPro"/>
</dbReference>
<proteinExistence type="inferred from homology"/>
<keyword evidence="8" id="KW-0597">Phosphoprotein</keyword>
<evidence type="ECO:0000256" key="9">
    <source>
        <dbReference type="PROSITE-ProRule" id="PRU01330"/>
    </source>
</evidence>
<feature type="binding site" evidence="6">
    <location>
        <begin position="272"/>
        <end position="274"/>
    </location>
    <ligand>
        <name>ATP</name>
        <dbReference type="ChEBI" id="CHEBI:30616"/>
    </ligand>
</feature>
<evidence type="ECO:0000256" key="1">
    <source>
        <dbReference type="ARBA" id="ARBA00003117"/>
    </source>
</evidence>
<keyword evidence="7" id="KW-0460">Magnesium</keyword>
<feature type="domain" description="GS catalytic" evidence="13">
    <location>
        <begin position="106"/>
        <end position="469"/>
    </location>
</feature>
<dbReference type="PROSITE" id="PS00180">
    <property type="entry name" value="GLNA_1"/>
    <property type="match status" value="1"/>
</dbReference>
<feature type="binding site" evidence="5">
    <location>
        <begin position="265"/>
        <end position="266"/>
    </location>
    <ligand>
        <name>L-glutamate</name>
        <dbReference type="ChEBI" id="CHEBI:29985"/>
    </ligand>
</feature>
<comment type="catalytic activity">
    <reaction evidence="11">
        <text>L-glutamate + NH4(+) + ATP = L-glutamine + ADP + phosphate + H(+)</text>
        <dbReference type="Rhea" id="RHEA:16169"/>
        <dbReference type="ChEBI" id="CHEBI:15378"/>
        <dbReference type="ChEBI" id="CHEBI:28938"/>
        <dbReference type="ChEBI" id="CHEBI:29985"/>
        <dbReference type="ChEBI" id="CHEBI:30616"/>
        <dbReference type="ChEBI" id="CHEBI:43474"/>
        <dbReference type="ChEBI" id="CHEBI:58359"/>
        <dbReference type="ChEBI" id="CHEBI:456216"/>
        <dbReference type="EC" id="6.3.1.2"/>
    </reaction>
</comment>
<keyword evidence="6 11" id="KW-0067">ATP-binding</keyword>
<dbReference type="SMART" id="SM01230">
    <property type="entry name" value="Gln-synt_C"/>
    <property type="match status" value="1"/>
</dbReference>
<accession>A0A2X1CH79</accession>
<dbReference type="EC" id="6.3.1.2" evidence="11"/>
<dbReference type="PANTHER" id="PTHR43407:SF2">
    <property type="entry name" value="GLUTAMINE SYNTHETASE"/>
    <property type="match status" value="1"/>
</dbReference>
<dbReference type="GO" id="GO:0019740">
    <property type="term" value="P:nitrogen utilization"/>
    <property type="evidence" value="ECO:0007669"/>
    <property type="project" value="TreeGrafter"/>
</dbReference>
<dbReference type="RefSeq" id="WP_128116055.1">
    <property type="nucleotide sequence ID" value="NZ_UAQM01000023.1"/>
</dbReference>
<dbReference type="AlphaFoldDB" id="A0A2X1CH79"/>
<comment type="subunit">
    <text evidence="3">Oligomer of 12 subunits arranged in the form of two hexameric ring.</text>
</comment>
<sequence>MSAANKILQEIKDKDVQYVDLRFTDTRGRVHHVTFDIGMVDEDFLEEGTMFDGSSIAGWKAINESDMLLKPDLSSAYIDPFYQQTTLFMFCDVLNPDTAEPYNRDSRSMAKKALAYVQSSGVGDTVFFGPEAEFFVFDDVRWNTAPHDTRYSFDSSELPANTGAEYAEGNLGHRPSTKGGYFPVNPVDSGQDLRGEMLAVMRDLGLDPEKHHHEVAPAQHELGLKFSDLLTMADRMQLYKYVIHNVAHAYGKSATFMAKPMFGDNGSGMHVHMSIWKDGKPQFAGDQYAGLSQECLWYIGGVIKHAKAINAFANSTTNSYKRLVPGYEAPVKLAYSASNRSASIRIPHVTSPKAKRLEARFPDPMGNPYLTFVALLMAGLDGIENRIDPGAAADKNLYDLPPEERHSIPEVAGSLKEALEALDADRAFLKKGGVMDDDFIDAYITLKQEEVARLQLHPHPVEFDMYYSC</sequence>
<name>A0A2X1CH79_BREDI</name>
<evidence type="ECO:0000256" key="7">
    <source>
        <dbReference type="PIRSR" id="PIRSR604809-3"/>
    </source>
</evidence>
<feature type="binding site" evidence="5">
    <location>
        <position position="360"/>
    </location>
    <ligand>
        <name>L-glutamate</name>
        <dbReference type="ChEBI" id="CHEBI:29985"/>
    </ligand>
</feature>
<evidence type="ECO:0000313" key="14">
    <source>
        <dbReference type="EMBL" id="SPU45986.1"/>
    </source>
</evidence>
<evidence type="ECO:0000256" key="3">
    <source>
        <dbReference type="ARBA" id="ARBA00011258"/>
    </source>
</evidence>
<dbReference type="FunFam" id="3.30.590.10:FF:000001">
    <property type="entry name" value="Glutamine synthetase"/>
    <property type="match status" value="1"/>
</dbReference>
<feature type="binding site" evidence="6">
    <location>
        <position position="209"/>
    </location>
    <ligand>
        <name>ATP</name>
        <dbReference type="ChEBI" id="CHEBI:30616"/>
    </ligand>
</feature>
<keyword evidence="6 11" id="KW-0547">Nucleotide-binding</keyword>
<feature type="binding site" evidence="7">
    <location>
        <position position="214"/>
    </location>
    <ligand>
        <name>Mg(2+)</name>
        <dbReference type="ChEBI" id="CHEBI:18420"/>
        <label>1</label>
    </ligand>
</feature>
<dbReference type="InterPro" id="IPR008146">
    <property type="entry name" value="Gln_synth_cat_dom"/>
</dbReference>
<feature type="binding site" evidence="7">
    <location>
        <position position="133"/>
    </location>
    <ligand>
        <name>Mg(2+)</name>
        <dbReference type="ChEBI" id="CHEBI:18420"/>
        <label>1</label>
    </ligand>
</feature>
<dbReference type="InterPro" id="IPR014746">
    <property type="entry name" value="Gln_synth/guanido_kin_cat_dom"/>
</dbReference>
<dbReference type="GO" id="GO:0004356">
    <property type="term" value="F:glutamine synthetase activity"/>
    <property type="evidence" value="ECO:0007669"/>
    <property type="project" value="UniProtKB-EC"/>
</dbReference>
<keyword evidence="7" id="KW-0479">Metal-binding</keyword>
<organism evidence="14 15">
    <name type="scientific">Brevundimonas diminuta</name>
    <name type="common">Pseudomonas diminuta</name>
    <dbReference type="NCBI Taxonomy" id="293"/>
    <lineage>
        <taxon>Bacteria</taxon>
        <taxon>Pseudomonadati</taxon>
        <taxon>Pseudomonadota</taxon>
        <taxon>Alphaproteobacteria</taxon>
        <taxon>Caulobacterales</taxon>
        <taxon>Caulobacteraceae</taxon>
        <taxon>Brevundimonas</taxon>
    </lineage>
</organism>